<dbReference type="InterPro" id="IPR036322">
    <property type="entry name" value="WD40_repeat_dom_sf"/>
</dbReference>
<proteinExistence type="inferred from homology"/>
<dbReference type="KEGG" id="ccin:107269975"/>
<evidence type="ECO:0000256" key="6">
    <source>
        <dbReference type="SAM" id="MobiDB-lite"/>
    </source>
</evidence>
<evidence type="ECO:0000313" key="8">
    <source>
        <dbReference type="RefSeq" id="XP_015599966.1"/>
    </source>
</evidence>
<keyword evidence="7" id="KW-1185">Reference proteome</keyword>
<dbReference type="PANTHER" id="PTHR44019:SF20">
    <property type="entry name" value="WD REPEAT-CONTAINING PROTEIN 55"/>
    <property type="match status" value="1"/>
</dbReference>
<dbReference type="PROSITE" id="PS00678">
    <property type="entry name" value="WD_REPEATS_1"/>
    <property type="match status" value="1"/>
</dbReference>
<feature type="compositionally biased region" description="Low complexity" evidence="6">
    <location>
        <begin position="23"/>
        <end position="34"/>
    </location>
</feature>
<feature type="repeat" description="WD" evidence="5">
    <location>
        <begin position="178"/>
        <end position="218"/>
    </location>
</feature>
<evidence type="ECO:0000256" key="2">
    <source>
        <dbReference type="ARBA" id="ARBA00022574"/>
    </source>
</evidence>
<dbReference type="SMART" id="SM00320">
    <property type="entry name" value="WD40"/>
    <property type="match status" value="6"/>
</dbReference>
<dbReference type="PANTHER" id="PTHR44019">
    <property type="entry name" value="WD REPEAT-CONTAINING PROTEIN 55"/>
    <property type="match status" value="1"/>
</dbReference>
<evidence type="ECO:0000256" key="4">
    <source>
        <dbReference type="ARBA" id="ARBA00023478"/>
    </source>
</evidence>
<dbReference type="PROSITE" id="PS50082">
    <property type="entry name" value="WD_REPEATS_2"/>
    <property type="match status" value="2"/>
</dbReference>
<dbReference type="RefSeq" id="XP_015599966.1">
    <property type="nucleotide sequence ID" value="XM_015744480.2"/>
</dbReference>
<evidence type="ECO:0000256" key="1">
    <source>
        <dbReference type="ARBA" id="ARBA00007625"/>
    </source>
</evidence>
<dbReference type="Pfam" id="PF24796">
    <property type="entry name" value="WDR55"/>
    <property type="match status" value="1"/>
</dbReference>
<name>A0AAJ7C1U3_CEPCN</name>
<feature type="repeat" description="WD" evidence="5">
    <location>
        <begin position="348"/>
        <end position="389"/>
    </location>
</feature>
<feature type="region of interest" description="Disordered" evidence="6">
    <location>
        <begin position="1"/>
        <end position="69"/>
    </location>
</feature>
<evidence type="ECO:0000256" key="3">
    <source>
        <dbReference type="ARBA" id="ARBA00022737"/>
    </source>
</evidence>
<dbReference type="InterPro" id="IPR019775">
    <property type="entry name" value="WD40_repeat_CS"/>
</dbReference>
<protein>
    <recommendedName>
        <fullName evidence="4">WD repeat-containing protein 55 homolog</fullName>
    </recommendedName>
</protein>
<organism evidence="7 8">
    <name type="scientific">Cephus cinctus</name>
    <name type="common">Wheat stem sawfly</name>
    <dbReference type="NCBI Taxonomy" id="211228"/>
    <lineage>
        <taxon>Eukaryota</taxon>
        <taxon>Metazoa</taxon>
        <taxon>Ecdysozoa</taxon>
        <taxon>Arthropoda</taxon>
        <taxon>Hexapoda</taxon>
        <taxon>Insecta</taxon>
        <taxon>Pterygota</taxon>
        <taxon>Neoptera</taxon>
        <taxon>Endopterygota</taxon>
        <taxon>Hymenoptera</taxon>
        <taxon>Cephoidea</taxon>
        <taxon>Cephidae</taxon>
        <taxon>Cephus</taxon>
    </lineage>
</organism>
<dbReference type="GeneID" id="107269975"/>
<dbReference type="Gene3D" id="2.130.10.10">
    <property type="entry name" value="YVTN repeat-like/Quinoprotein amine dehydrogenase"/>
    <property type="match status" value="2"/>
</dbReference>
<reference evidence="8" key="1">
    <citation type="submission" date="2025-08" db="UniProtKB">
        <authorList>
            <consortium name="RefSeq"/>
        </authorList>
    </citation>
    <scope>IDENTIFICATION</scope>
</reference>
<dbReference type="InterPro" id="IPR050505">
    <property type="entry name" value="WDR55/POC1"/>
</dbReference>
<accession>A0AAJ7C1U3</accession>
<dbReference type="AlphaFoldDB" id="A0AAJ7C1U3"/>
<keyword evidence="2 5" id="KW-0853">WD repeat</keyword>
<comment type="similarity">
    <text evidence="1">Belongs to the WD repeat WDR55 family.</text>
</comment>
<dbReference type="InterPro" id="IPR001680">
    <property type="entry name" value="WD40_rpt"/>
</dbReference>
<dbReference type="SUPFAM" id="SSF50978">
    <property type="entry name" value="WD40 repeat-like"/>
    <property type="match status" value="1"/>
</dbReference>
<evidence type="ECO:0000256" key="5">
    <source>
        <dbReference type="PROSITE-ProRule" id="PRU00221"/>
    </source>
</evidence>
<dbReference type="Proteomes" id="UP000694920">
    <property type="component" value="Unplaced"/>
</dbReference>
<sequence>MRSNTGDLKDYFLSDSDSDHSDISMSDDSQSSEDVNVSDPDSESLNESHDDIEASTSNGVVGGSRVDNEEEDEVVKAILRSKELHRDHPPTISMEDPVVDVCFHPAKDLIALASMTGDVLLYKYNNKETELVSTLELHLKSCRDIKFSHDGKLLFSTARDKLIMLTDVETEKLLSVYQNSHEDSVYSMTILDENTFVTGDDSGVVKLWDLRQSGDTPVFSLKEVDDYISDMITNSDNKYLVCSCGDGTLTTINMPARKMHVQSEEYGADLTCLGLFKTESKLLTASIKGKMYVFNWGEFGLHSDEFPALTKKAINCMIPITENVVITGSEDGLIRASSLFPHRQLGIVGQHNFTVENIDVNHDGTLIASSSHNKDVHFWNVQYFETLNVHEPVKGGKQKRMKHNLPSSKVDNASDFFADL</sequence>
<feature type="compositionally biased region" description="Basic and acidic residues" evidence="6">
    <location>
        <begin position="7"/>
        <end position="22"/>
    </location>
</feature>
<dbReference type="InterPro" id="IPR015943">
    <property type="entry name" value="WD40/YVTN_repeat-like_dom_sf"/>
</dbReference>
<evidence type="ECO:0000313" key="7">
    <source>
        <dbReference type="Proteomes" id="UP000694920"/>
    </source>
</evidence>
<gene>
    <name evidence="8" type="primary">LOC107269975</name>
</gene>
<keyword evidence="3" id="KW-0677">Repeat</keyword>